<evidence type="ECO:0000313" key="4">
    <source>
        <dbReference type="EMBL" id="MCD9643697.1"/>
    </source>
</evidence>
<evidence type="ECO:0000256" key="3">
    <source>
        <dbReference type="SAM" id="Phobius"/>
    </source>
</evidence>
<gene>
    <name evidence="4" type="ORF">HAX54_031353</name>
</gene>
<organism evidence="4 5">
    <name type="scientific">Datura stramonium</name>
    <name type="common">Jimsonweed</name>
    <name type="synonym">Common thornapple</name>
    <dbReference type="NCBI Taxonomy" id="4076"/>
    <lineage>
        <taxon>Eukaryota</taxon>
        <taxon>Viridiplantae</taxon>
        <taxon>Streptophyta</taxon>
        <taxon>Embryophyta</taxon>
        <taxon>Tracheophyta</taxon>
        <taxon>Spermatophyta</taxon>
        <taxon>Magnoliopsida</taxon>
        <taxon>eudicotyledons</taxon>
        <taxon>Gunneridae</taxon>
        <taxon>Pentapetalae</taxon>
        <taxon>asterids</taxon>
        <taxon>lamiids</taxon>
        <taxon>Solanales</taxon>
        <taxon>Solanaceae</taxon>
        <taxon>Solanoideae</taxon>
        <taxon>Datureae</taxon>
        <taxon>Datura</taxon>
    </lineage>
</organism>
<dbReference type="PANTHER" id="PTHR31234">
    <property type="entry name" value="LATE EMBRYOGENESIS ABUNDANT (LEA) HYDROXYPROLINE-RICH GLYCOPROTEIN FAMILY"/>
    <property type="match status" value="1"/>
</dbReference>
<comment type="subcellular location">
    <subcellularLocation>
        <location evidence="1">Membrane</location>
    </subcellularLocation>
</comment>
<keyword evidence="3" id="KW-1133">Transmembrane helix</keyword>
<sequence length="224" mass="25122">MAEDSHIIPLAPPRAYPKSDQWPNLSKPINLHDNNKKKNRKSSKCFVYLLSTIVLLSIVALIFSMIFFRFKSPSFEIGLIEVQNLRFTNSTNSSSFTMTMGAQIIVDNENFGRIKFQDSSMSVFMYDNVTIGFANVNVGGVGARKSKRIGISLQVKANDQLLNHSYNGNLSSDINSRMVKLTSFAELRGKVKVMKIVSKYKTSEMNCTMNLNLTSQAIQDLLCT</sequence>
<dbReference type="InterPro" id="IPR044839">
    <property type="entry name" value="NDR1-like"/>
</dbReference>
<dbReference type="PANTHER" id="PTHR31234:SF3">
    <property type="entry name" value="LATE EMBRYOGENESIS ABUNDANT (LEA) HYDROXYPROLINE-RICH GLYCOPROTEIN FAMILY"/>
    <property type="match status" value="1"/>
</dbReference>
<feature type="transmembrane region" description="Helical" evidence="3">
    <location>
        <begin position="46"/>
        <end position="68"/>
    </location>
</feature>
<comment type="caution">
    <text evidence="4">The sequence shown here is derived from an EMBL/GenBank/DDBJ whole genome shotgun (WGS) entry which is preliminary data.</text>
</comment>
<accession>A0ABS8V9W1</accession>
<name>A0ABS8V9W1_DATST</name>
<keyword evidence="3" id="KW-0812">Transmembrane</keyword>
<keyword evidence="2 3" id="KW-0472">Membrane</keyword>
<proteinExistence type="predicted"/>
<evidence type="ECO:0000256" key="1">
    <source>
        <dbReference type="ARBA" id="ARBA00004370"/>
    </source>
</evidence>
<keyword evidence="5" id="KW-1185">Reference proteome</keyword>
<evidence type="ECO:0008006" key="6">
    <source>
        <dbReference type="Google" id="ProtNLM"/>
    </source>
</evidence>
<dbReference type="Proteomes" id="UP000823775">
    <property type="component" value="Unassembled WGS sequence"/>
</dbReference>
<evidence type="ECO:0000256" key="2">
    <source>
        <dbReference type="ARBA" id="ARBA00023136"/>
    </source>
</evidence>
<evidence type="ECO:0000313" key="5">
    <source>
        <dbReference type="Proteomes" id="UP000823775"/>
    </source>
</evidence>
<reference evidence="4 5" key="1">
    <citation type="journal article" date="2021" name="BMC Genomics">
        <title>Datura genome reveals duplications of psychoactive alkaloid biosynthetic genes and high mutation rate following tissue culture.</title>
        <authorList>
            <person name="Rajewski A."/>
            <person name="Carter-House D."/>
            <person name="Stajich J."/>
            <person name="Litt A."/>
        </authorList>
    </citation>
    <scope>NUCLEOTIDE SEQUENCE [LARGE SCALE GENOMIC DNA]</scope>
    <source>
        <strain evidence="4">AR-01</strain>
    </source>
</reference>
<dbReference type="EMBL" id="JACEIK010003971">
    <property type="protein sequence ID" value="MCD9643697.1"/>
    <property type="molecule type" value="Genomic_DNA"/>
</dbReference>
<protein>
    <recommendedName>
        <fullName evidence="6">Late embryogenesis abundant protein LEA-2 subgroup domain-containing protein</fullName>
    </recommendedName>
</protein>